<reference evidence="2 3" key="1">
    <citation type="submission" date="2024-06" db="EMBL/GenBank/DDBJ databases">
        <title>The Natural Products Discovery Center: Release of the First 8490 Sequenced Strains for Exploring Actinobacteria Biosynthetic Diversity.</title>
        <authorList>
            <person name="Kalkreuter E."/>
            <person name="Kautsar S.A."/>
            <person name="Yang D."/>
            <person name="Bader C.D."/>
            <person name="Teijaro C.N."/>
            <person name="Fluegel L."/>
            <person name="Davis C.M."/>
            <person name="Simpson J.R."/>
            <person name="Lauterbach L."/>
            <person name="Steele A.D."/>
            <person name="Gui C."/>
            <person name="Meng S."/>
            <person name="Li G."/>
            <person name="Viehrig K."/>
            <person name="Ye F."/>
            <person name="Su P."/>
            <person name="Kiefer A.F."/>
            <person name="Nichols A."/>
            <person name="Cepeda A.J."/>
            <person name="Yan W."/>
            <person name="Fan B."/>
            <person name="Jiang Y."/>
            <person name="Adhikari A."/>
            <person name="Zheng C.-J."/>
            <person name="Schuster L."/>
            <person name="Cowan T.M."/>
            <person name="Smanski M.J."/>
            <person name="Chevrette M.G."/>
            <person name="De Carvalho L.P.S."/>
            <person name="Shen B."/>
        </authorList>
    </citation>
    <scope>NUCLEOTIDE SEQUENCE [LARGE SCALE GENOMIC DNA]</scope>
    <source>
        <strain evidence="2 3">NPDC019583</strain>
    </source>
</reference>
<comment type="caution">
    <text evidence="2">The sequence shown here is derived from an EMBL/GenBank/DDBJ whole genome shotgun (WGS) entry which is preliminary data.</text>
</comment>
<gene>
    <name evidence="2" type="ORF">ABZ568_00750</name>
</gene>
<dbReference type="RefSeq" id="WP_359784374.1">
    <property type="nucleotide sequence ID" value="NZ_JBEYBN010000001.1"/>
</dbReference>
<sequence>MITFATSTSTIPPWFRMPCIGCEILGRKGEAMGVVTATSGLGLASCLSHLDMTTQVMRTLTSYDLAGLRAAFIAAGLTTGQVAGNVLITMFQAAKDAAATGGPTEGGMLRAALAAYGIPSFYAEDGGVSYVLVAVDRTDDEGAAHTGPRVLLHSGEDAGRPADQHDEPWAASLYAADGEYINELFTARPGLPLAEECATTALSLACWLVANAHRYPRDDHRGPGEGVVYGRLPGSGGSDRSHSATDVMFGRRPN</sequence>
<evidence type="ECO:0000256" key="1">
    <source>
        <dbReference type="SAM" id="MobiDB-lite"/>
    </source>
</evidence>
<keyword evidence="3" id="KW-1185">Reference proteome</keyword>
<proteinExistence type="predicted"/>
<feature type="region of interest" description="Disordered" evidence="1">
    <location>
        <begin position="220"/>
        <end position="254"/>
    </location>
</feature>
<dbReference type="EMBL" id="JBEYBN010000001">
    <property type="protein sequence ID" value="MEU2264990.1"/>
    <property type="molecule type" value="Genomic_DNA"/>
</dbReference>
<organism evidence="2 3">
    <name type="scientific">Streptomyces olindensis</name>
    <dbReference type="NCBI Taxonomy" id="358823"/>
    <lineage>
        <taxon>Bacteria</taxon>
        <taxon>Bacillati</taxon>
        <taxon>Actinomycetota</taxon>
        <taxon>Actinomycetes</taxon>
        <taxon>Kitasatosporales</taxon>
        <taxon>Streptomycetaceae</taxon>
        <taxon>Streptomyces</taxon>
    </lineage>
</organism>
<dbReference type="Proteomes" id="UP001550603">
    <property type="component" value="Unassembled WGS sequence"/>
</dbReference>
<name>A0ABV2XLV8_9ACTN</name>
<protein>
    <submittedName>
        <fullName evidence="2">Uncharacterized protein</fullName>
    </submittedName>
</protein>
<accession>A0ABV2XLV8</accession>
<evidence type="ECO:0000313" key="3">
    <source>
        <dbReference type="Proteomes" id="UP001550603"/>
    </source>
</evidence>
<evidence type="ECO:0000313" key="2">
    <source>
        <dbReference type="EMBL" id="MEU2264990.1"/>
    </source>
</evidence>